<evidence type="ECO:0000313" key="3">
    <source>
        <dbReference type="EMBL" id="KAJ8600461.1"/>
    </source>
</evidence>
<accession>A0AAD7U8U9</accession>
<feature type="domain" description="VTT" evidence="2">
    <location>
        <begin position="196"/>
        <end position="294"/>
    </location>
</feature>
<proteinExistence type="predicted"/>
<feature type="transmembrane region" description="Helical" evidence="1">
    <location>
        <begin position="191"/>
        <end position="212"/>
    </location>
</feature>
<sequence length="422" mass="45168">MAPLSGVGGSRELKLLSTRALRPDVDPKESRELRRVLRQELRLHKRPFATLGHFGRAVGKAMGGTSVSSAMVAASVAVCAGFAIRVGARAGAYGQRIETASKALETFLLYCAWWFFCGVLSTIGLGSGLQTGALFLFPHVARLALEWRKCGGAAFDGQFRDSWFATRPRLLACVEREKKRRAPWRVLMARVVLPGVFSGAGSAVGELVPFALARAMTSTGRDPFQLLVPDGEDEPRLFSTTRAALERSLRSYAFLKIFVLAAIPNAFFDLCGLVCGSIGVSFATFFVAVLCAKALVRTPLQTTCVAALVASLADDRPVQGSGVVVWLKNAAKRLTDRLVVQAAGNHHDDQAAAAAAAAADLGVFATLKRGWTLVTLLLFALFISSTIEQVAQQRALGHLLILNKPTTTTTTTTTTKPDDSSS</sequence>
<evidence type="ECO:0000259" key="2">
    <source>
        <dbReference type="Pfam" id="PF09335"/>
    </source>
</evidence>
<keyword evidence="1" id="KW-0812">Transmembrane</keyword>
<name>A0AAD7U8U9_9STRA</name>
<dbReference type="AlphaFoldDB" id="A0AAD7U8U9"/>
<keyword evidence="4" id="KW-1185">Reference proteome</keyword>
<dbReference type="EMBL" id="JAQMWT010000523">
    <property type="protein sequence ID" value="KAJ8600461.1"/>
    <property type="molecule type" value="Genomic_DNA"/>
</dbReference>
<evidence type="ECO:0000313" key="4">
    <source>
        <dbReference type="Proteomes" id="UP001230188"/>
    </source>
</evidence>
<protein>
    <recommendedName>
        <fullName evidence="2">VTT domain-containing protein</fullName>
    </recommendedName>
</protein>
<dbReference type="Pfam" id="PF09335">
    <property type="entry name" value="VTT_dom"/>
    <property type="match status" value="1"/>
</dbReference>
<keyword evidence="1" id="KW-1133">Transmembrane helix</keyword>
<feature type="transmembrane region" description="Helical" evidence="1">
    <location>
        <begin position="370"/>
        <end position="387"/>
    </location>
</feature>
<evidence type="ECO:0000256" key="1">
    <source>
        <dbReference type="SAM" id="Phobius"/>
    </source>
</evidence>
<feature type="transmembrane region" description="Helical" evidence="1">
    <location>
        <begin position="67"/>
        <end position="86"/>
    </location>
</feature>
<keyword evidence="1" id="KW-0472">Membrane</keyword>
<feature type="transmembrane region" description="Helical" evidence="1">
    <location>
        <begin position="257"/>
        <end position="290"/>
    </location>
</feature>
<feature type="transmembrane region" description="Helical" evidence="1">
    <location>
        <begin position="107"/>
        <end position="129"/>
    </location>
</feature>
<comment type="caution">
    <text evidence="3">The sequence shown here is derived from an EMBL/GenBank/DDBJ whole genome shotgun (WGS) entry which is preliminary data.</text>
</comment>
<dbReference type="Proteomes" id="UP001230188">
    <property type="component" value="Unassembled WGS sequence"/>
</dbReference>
<organism evidence="3 4">
    <name type="scientific">Chrysophaeum taylorii</name>
    <dbReference type="NCBI Taxonomy" id="2483200"/>
    <lineage>
        <taxon>Eukaryota</taxon>
        <taxon>Sar</taxon>
        <taxon>Stramenopiles</taxon>
        <taxon>Ochrophyta</taxon>
        <taxon>Pelagophyceae</taxon>
        <taxon>Pelagomonadales</taxon>
        <taxon>Pelagomonadaceae</taxon>
        <taxon>Chrysophaeum</taxon>
    </lineage>
</organism>
<dbReference type="InterPro" id="IPR032816">
    <property type="entry name" value="VTT_dom"/>
</dbReference>
<reference evidence="3" key="1">
    <citation type="submission" date="2023-01" db="EMBL/GenBank/DDBJ databases">
        <title>Metagenome sequencing of chrysophaentin producing Chrysophaeum taylorii.</title>
        <authorList>
            <person name="Davison J."/>
            <person name="Bewley C."/>
        </authorList>
    </citation>
    <scope>NUCLEOTIDE SEQUENCE</scope>
    <source>
        <strain evidence="3">NIES-1699</strain>
    </source>
</reference>
<gene>
    <name evidence="3" type="ORF">CTAYLR_001459</name>
</gene>